<evidence type="ECO:0000313" key="1">
    <source>
        <dbReference type="EMBL" id="TIB79799.1"/>
    </source>
</evidence>
<gene>
    <name evidence="5" type="ORF">E3Q01_01813</name>
    <name evidence="4" type="ORF">E3Q02_02972</name>
    <name evidence="6" type="ORF">E3Q03_01194</name>
    <name evidence="3" type="ORF">E3Q10_01955</name>
    <name evidence="2" type="ORF">E3Q17_01984</name>
    <name evidence="1" type="ORF">E3Q22_02315</name>
</gene>
<dbReference type="Proteomes" id="UP000310685">
    <property type="component" value="Unassembled WGS sequence"/>
</dbReference>
<evidence type="ECO:0000313" key="4">
    <source>
        <dbReference type="EMBL" id="TIC63601.1"/>
    </source>
</evidence>
<accession>A0A4V4MKD1</accession>
<dbReference type="EMBL" id="SPRC01000021">
    <property type="protein sequence ID" value="TIB79799.1"/>
    <property type="molecule type" value="Genomic_DNA"/>
</dbReference>
<dbReference type="AlphaFoldDB" id="A0A4V4MKD1"/>
<comment type="caution">
    <text evidence="2">The sequence shown here is derived from an EMBL/GenBank/DDBJ whole genome shotgun (WGS) entry which is preliminary data.</text>
</comment>
<evidence type="ECO:0000313" key="10">
    <source>
        <dbReference type="Proteomes" id="UP000309601"/>
    </source>
</evidence>
<dbReference type="Proteomes" id="UP000307169">
    <property type="component" value="Unassembled WGS sequence"/>
</dbReference>
<name>A0A4V4MKD1_9BASI</name>
<proteinExistence type="predicted"/>
<dbReference type="OrthoDB" id="10552295at2759"/>
<evidence type="ECO:0000313" key="6">
    <source>
        <dbReference type="EMBL" id="TIC69998.1"/>
    </source>
</evidence>
<evidence type="ECO:0000313" key="3">
    <source>
        <dbReference type="EMBL" id="TIC30814.1"/>
    </source>
</evidence>
<evidence type="ECO:0000313" key="9">
    <source>
        <dbReference type="Proteomes" id="UP000307169"/>
    </source>
</evidence>
<dbReference type="Proteomes" id="UP000310708">
    <property type="component" value="Unassembled WGS sequence"/>
</dbReference>
<dbReference type="Proteomes" id="UP000305647">
    <property type="component" value="Unassembled WGS sequence"/>
</dbReference>
<dbReference type="EMBL" id="SPRO01000016">
    <property type="protein sequence ID" value="TIC30814.1"/>
    <property type="molecule type" value="Genomic_DNA"/>
</dbReference>
<dbReference type="Proteomes" id="UP000309601">
    <property type="component" value="Unassembled WGS sequence"/>
</dbReference>
<sequence>MFAKQAVQAVQTVKSQSGKALPSVWGERLINYIKEALSNKPAIFESIGRVEFNGNKNTHVVSEQ</sequence>
<dbReference type="EMBL" id="SPRX01000018">
    <property type="protein sequence ID" value="TIC66163.1"/>
    <property type="molecule type" value="Genomic_DNA"/>
</dbReference>
<evidence type="ECO:0000313" key="2">
    <source>
        <dbReference type="EMBL" id="TIC01017.1"/>
    </source>
</evidence>
<dbReference type="EMBL" id="SPRH01000019">
    <property type="protein sequence ID" value="TIC01017.1"/>
    <property type="molecule type" value="Genomic_DNA"/>
</dbReference>
<protein>
    <submittedName>
        <fullName evidence="2">Uncharacterized protein</fullName>
    </submittedName>
</protein>
<dbReference type="Proteomes" id="UP000305362">
    <property type="component" value="Unassembled WGS sequence"/>
</dbReference>
<evidence type="ECO:0000313" key="11">
    <source>
        <dbReference type="Proteomes" id="UP000310685"/>
    </source>
</evidence>
<reference evidence="7 8" key="1">
    <citation type="submission" date="2019-03" db="EMBL/GenBank/DDBJ databases">
        <title>Sequencing 25 genomes of Wallemia mellicola.</title>
        <authorList>
            <person name="Gostincar C."/>
        </authorList>
    </citation>
    <scope>NUCLEOTIDE SEQUENCE [LARGE SCALE GENOMIC DNA]</scope>
    <source>
        <strain evidence="2 9">EXF-1262</strain>
        <strain evidence="4 10">EXF-1274</strain>
        <strain evidence="6 7">EXF-1277</strain>
        <strain evidence="1 11">EXF-6152</strain>
        <strain evidence="5 12">EXF-757</strain>
        <strain evidence="3 8">EXF-8738</strain>
    </source>
</reference>
<evidence type="ECO:0000313" key="12">
    <source>
        <dbReference type="Proteomes" id="UP000310708"/>
    </source>
</evidence>
<evidence type="ECO:0000313" key="8">
    <source>
        <dbReference type="Proteomes" id="UP000305647"/>
    </source>
</evidence>
<evidence type="ECO:0000313" key="7">
    <source>
        <dbReference type="Proteomes" id="UP000305362"/>
    </source>
</evidence>
<dbReference type="EMBL" id="SPRV01000008">
    <property type="protein sequence ID" value="TIC69998.1"/>
    <property type="molecule type" value="Genomic_DNA"/>
</dbReference>
<organism evidence="2 9">
    <name type="scientific">Wallemia mellicola</name>
    <dbReference type="NCBI Taxonomy" id="1708541"/>
    <lineage>
        <taxon>Eukaryota</taxon>
        <taxon>Fungi</taxon>
        <taxon>Dikarya</taxon>
        <taxon>Basidiomycota</taxon>
        <taxon>Wallemiomycotina</taxon>
        <taxon>Wallemiomycetes</taxon>
        <taxon>Wallemiales</taxon>
        <taxon>Wallemiaceae</taxon>
        <taxon>Wallemia</taxon>
    </lineage>
</organism>
<evidence type="ECO:0000313" key="5">
    <source>
        <dbReference type="EMBL" id="TIC66163.1"/>
    </source>
</evidence>
<dbReference type="EMBL" id="SPRW01000034">
    <property type="protein sequence ID" value="TIC63601.1"/>
    <property type="molecule type" value="Genomic_DNA"/>
</dbReference>